<dbReference type="PANTHER" id="PTHR24148:SF73">
    <property type="entry name" value="HET DOMAIN PROTEIN (AFU_ORTHOLOGUE AFUA_8G01020)"/>
    <property type="match status" value="1"/>
</dbReference>
<dbReference type="Proteomes" id="UP000298493">
    <property type="component" value="Unassembled WGS sequence"/>
</dbReference>
<feature type="region of interest" description="Disordered" evidence="1">
    <location>
        <begin position="43"/>
        <end position="74"/>
    </location>
</feature>
<reference evidence="3 4" key="1">
    <citation type="submission" date="2019-04" db="EMBL/GenBank/DDBJ databases">
        <title>High contiguity whole genome sequence and gene annotation resource for two Venturia nashicola isolates.</title>
        <authorList>
            <person name="Prokchorchik M."/>
            <person name="Won K."/>
            <person name="Lee Y."/>
            <person name="Choi E.D."/>
            <person name="Segonzac C."/>
            <person name="Sohn K.H."/>
        </authorList>
    </citation>
    <scope>NUCLEOTIDE SEQUENCE [LARGE SCALE GENOMIC DNA]</scope>
    <source>
        <strain evidence="3 4">PRI2</strain>
    </source>
</reference>
<accession>A0A4Z1P5V5</accession>
<comment type="caution">
    <text evidence="3">The sequence shown here is derived from an EMBL/GenBank/DDBJ whole genome shotgun (WGS) entry which is preliminary data.</text>
</comment>
<feature type="domain" description="Heterokaryon incompatibility" evidence="2">
    <location>
        <begin position="118"/>
        <end position="266"/>
    </location>
</feature>
<name>A0A4Z1P5V5_9PEZI</name>
<protein>
    <submittedName>
        <fullName evidence="3">HET-domain-containing protein</fullName>
    </submittedName>
</protein>
<evidence type="ECO:0000313" key="4">
    <source>
        <dbReference type="Proteomes" id="UP000298493"/>
    </source>
</evidence>
<gene>
    <name evidence="3" type="ORF">E6O75_ATG02692</name>
</gene>
<sequence>MSKAFLRDTVIGSSLDLPSGKNVPVSRWKRLWDFTGGAFVDGLKDEPPVESTPRHRSGSNGYKADENHENTETGPPFCYDSLPDSRKHIRLLQILPGMPQDDVRCLIYPVALEDCPEYEALSYCWGNVTERTPILINEYSLDITRSLRSALFHLRKLHEPRTIWVDAVCINQGDVIERGNQVSIMGDIYGHTTRTVVWLGSGDGDEDSKRAFKICEQLAKEAIMLESNLDPSTDKLSFPEYDKNDSCLDNLVDDCPWWRRVWIVQEIILATDALLVCGSNEIDWKVFCRAMDRLISAQLTNGVVMGLIEQEPFRWYQSINSIRSLSLTDSLGDKLLDLLIHVREREATNPRDKVFSVLGLMDGKSEAMGITPDYTGSTEEVFNHTATCILKHSSTLDVLGLAPTNAKKLPSWVPSWVYDGELPKPMRFDARGNIRSTHASRSTSPHLEFREKGSILILSAQHIDSISDLADVLPIFDKEAGWEEIPDPDEDAGAIEWFRSAFADIGQASGHMLAITNRLRTFISWENFVGNCKDQEMSYWQTISGGCGLDDPASMEILYRKWFASLSPIRSLMRWRVDRVTTNSMFKSLGFVGYLKSTWNSYPEFGMLVEAQAAGRRLARAAKGSLCLVPANAKQGDSIILAKGGRVPLVVRRSESEETASESWTLVGECYLHGVMNGGAFREEDCVDICLY</sequence>
<proteinExistence type="predicted"/>
<dbReference type="Pfam" id="PF26639">
    <property type="entry name" value="Het-6_barrel"/>
    <property type="match status" value="1"/>
</dbReference>
<organism evidence="3 4">
    <name type="scientific">Venturia nashicola</name>
    <dbReference type="NCBI Taxonomy" id="86259"/>
    <lineage>
        <taxon>Eukaryota</taxon>
        <taxon>Fungi</taxon>
        <taxon>Dikarya</taxon>
        <taxon>Ascomycota</taxon>
        <taxon>Pezizomycotina</taxon>
        <taxon>Dothideomycetes</taxon>
        <taxon>Pleosporomycetidae</taxon>
        <taxon>Venturiales</taxon>
        <taxon>Venturiaceae</taxon>
        <taxon>Venturia</taxon>
    </lineage>
</organism>
<keyword evidence="4" id="KW-1185">Reference proteome</keyword>
<dbReference type="PANTHER" id="PTHR24148">
    <property type="entry name" value="ANKYRIN REPEAT DOMAIN-CONTAINING PROTEIN 39 HOMOLOG-RELATED"/>
    <property type="match status" value="1"/>
</dbReference>
<evidence type="ECO:0000313" key="3">
    <source>
        <dbReference type="EMBL" id="TID24327.1"/>
    </source>
</evidence>
<evidence type="ECO:0000256" key="1">
    <source>
        <dbReference type="SAM" id="MobiDB-lite"/>
    </source>
</evidence>
<dbReference type="AlphaFoldDB" id="A0A4Z1P5V5"/>
<dbReference type="InterPro" id="IPR052895">
    <property type="entry name" value="HetReg/Transcr_Mod"/>
</dbReference>
<evidence type="ECO:0000259" key="2">
    <source>
        <dbReference type="Pfam" id="PF06985"/>
    </source>
</evidence>
<dbReference type="STRING" id="86259.A0A4Z1P5V5"/>
<dbReference type="InterPro" id="IPR010730">
    <property type="entry name" value="HET"/>
</dbReference>
<dbReference type="Pfam" id="PF06985">
    <property type="entry name" value="HET"/>
    <property type="match status" value="1"/>
</dbReference>
<dbReference type="EMBL" id="SNSC02000005">
    <property type="protein sequence ID" value="TID24327.1"/>
    <property type="molecule type" value="Genomic_DNA"/>
</dbReference>